<evidence type="ECO:0008006" key="3">
    <source>
        <dbReference type="Google" id="ProtNLM"/>
    </source>
</evidence>
<evidence type="ECO:0000313" key="1">
    <source>
        <dbReference type="EMBL" id="KAH7056981.1"/>
    </source>
</evidence>
<dbReference type="EMBL" id="JAGTJR010000007">
    <property type="protein sequence ID" value="KAH7056981.1"/>
    <property type="molecule type" value="Genomic_DNA"/>
</dbReference>
<dbReference type="Proteomes" id="UP000774617">
    <property type="component" value="Unassembled WGS sequence"/>
</dbReference>
<evidence type="ECO:0000313" key="2">
    <source>
        <dbReference type="Proteomes" id="UP000774617"/>
    </source>
</evidence>
<accession>A0ABQ8GIA8</accession>
<name>A0ABQ8GIA8_9PEZI</name>
<keyword evidence="2" id="KW-1185">Reference proteome</keyword>
<organism evidence="1 2">
    <name type="scientific">Macrophomina phaseolina</name>
    <dbReference type="NCBI Taxonomy" id="35725"/>
    <lineage>
        <taxon>Eukaryota</taxon>
        <taxon>Fungi</taxon>
        <taxon>Dikarya</taxon>
        <taxon>Ascomycota</taxon>
        <taxon>Pezizomycotina</taxon>
        <taxon>Dothideomycetes</taxon>
        <taxon>Dothideomycetes incertae sedis</taxon>
        <taxon>Botryosphaeriales</taxon>
        <taxon>Botryosphaeriaceae</taxon>
        <taxon>Macrophomina</taxon>
    </lineage>
</organism>
<proteinExistence type="predicted"/>
<sequence>MALEFRDPMFGYACLLMSLLMRAVRTFLELSLPKLLLRHLVFLTFPAQQEGQQISSSKAPYNWFYLVPCLDR</sequence>
<comment type="caution">
    <text evidence="1">The sequence shown here is derived from an EMBL/GenBank/DDBJ whole genome shotgun (WGS) entry which is preliminary data.</text>
</comment>
<protein>
    <recommendedName>
        <fullName evidence="3">Secreted protein</fullName>
    </recommendedName>
</protein>
<reference evidence="1 2" key="1">
    <citation type="journal article" date="2021" name="Nat. Commun.">
        <title>Genetic determinants of endophytism in the Arabidopsis root mycobiome.</title>
        <authorList>
            <person name="Mesny F."/>
            <person name="Miyauchi S."/>
            <person name="Thiergart T."/>
            <person name="Pickel B."/>
            <person name="Atanasova L."/>
            <person name="Karlsson M."/>
            <person name="Huettel B."/>
            <person name="Barry K.W."/>
            <person name="Haridas S."/>
            <person name="Chen C."/>
            <person name="Bauer D."/>
            <person name="Andreopoulos W."/>
            <person name="Pangilinan J."/>
            <person name="LaButti K."/>
            <person name="Riley R."/>
            <person name="Lipzen A."/>
            <person name="Clum A."/>
            <person name="Drula E."/>
            <person name="Henrissat B."/>
            <person name="Kohler A."/>
            <person name="Grigoriev I.V."/>
            <person name="Martin F.M."/>
            <person name="Hacquard S."/>
        </authorList>
    </citation>
    <scope>NUCLEOTIDE SEQUENCE [LARGE SCALE GENOMIC DNA]</scope>
    <source>
        <strain evidence="1 2">MPI-SDFR-AT-0080</strain>
    </source>
</reference>
<gene>
    <name evidence="1" type="ORF">B0J12DRAFT_652998</name>
</gene>